<dbReference type="PANTHER" id="PTHR42643:SF41">
    <property type="entry name" value="IONOTROPIC RECEPTOR 20A-RELATED"/>
    <property type="match status" value="1"/>
</dbReference>
<keyword evidence="6" id="KW-0675">Receptor</keyword>
<feature type="transmembrane region" description="Helical" evidence="8">
    <location>
        <begin position="305"/>
        <end position="327"/>
    </location>
</feature>
<evidence type="ECO:0000256" key="8">
    <source>
        <dbReference type="SAM" id="Phobius"/>
    </source>
</evidence>
<feature type="transmembrane region" description="Helical" evidence="8">
    <location>
        <begin position="339"/>
        <end position="358"/>
    </location>
</feature>
<accession>A0AB40DFN7</accession>
<evidence type="ECO:0000256" key="1">
    <source>
        <dbReference type="ARBA" id="ARBA00004651"/>
    </source>
</evidence>
<keyword evidence="3 8" id="KW-0812">Transmembrane</keyword>
<protein>
    <recommendedName>
        <fullName evidence="12">Ionotropic receptor</fullName>
    </recommendedName>
</protein>
<evidence type="ECO:0000256" key="3">
    <source>
        <dbReference type="ARBA" id="ARBA00022692"/>
    </source>
</evidence>
<feature type="transmembrane region" description="Helical" evidence="8">
    <location>
        <begin position="370"/>
        <end position="389"/>
    </location>
</feature>
<dbReference type="GO" id="GO:0005886">
    <property type="term" value="C:plasma membrane"/>
    <property type="evidence" value="ECO:0007669"/>
    <property type="project" value="UniProtKB-SubCell"/>
</dbReference>
<evidence type="ECO:0000256" key="4">
    <source>
        <dbReference type="ARBA" id="ARBA00022989"/>
    </source>
</evidence>
<organism evidence="10 11">
    <name type="scientific">Drosophila suzukii</name>
    <name type="common">Spotted-wing drosophila fruit fly</name>
    <dbReference type="NCBI Taxonomy" id="28584"/>
    <lineage>
        <taxon>Eukaryota</taxon>
        <taxon>Metazoa</taxon>
        <taxon>Ecdysozoa</taxon>
        <taxon>Arthropoda</taxon>
        <taxon>Hexapoda</taxon>
        <taxon>Insecta</taxon>
        <taxon>Pterygota</taxon>
        <taxon>Neoptera</taxon>
        <taxon>Endopterygota</taxon>
        <taxon>Diptera</taxon>
        <taxon>Brachycera</taxon>
        <taxon>Muscomorpha</taxon>
        <taxon>Ephydroidea</taxon>
        <taxon>Drosophilidae</taxon>
        <taxon>Drosophila</taxon>
        <taxon>Sophophora</taxon>
    </lineage>
</organism>
<dbReference type="RefSeq" id="XP_065722983.2">
    <property type="nucleotide sequence ID" value="XM_065866911.2"/>
</dbReference>
<comment type="subcellular location">
    <subcellularLocation>
        <location evidence="1">Cell membrane</location>
        <topology evidence="1">Multi-pass membrane protein</topology>
    </subcellularLocation>
</comment>
<keyword evidence="4 8" id="KW-1133">Transmembrane helix</keyword>
<evidence type="ECO:0000256" key="5">
    <source>
        <dbReference type="ARBA" id="ARBA00023136"/>
    </source>
</evidence>
<keyword evidence="5 8" id="KW-0472">Membrane</keyword>
<dbReference type="PANTHER" id="PTHR42643">
    <property type="entry name" value="IONOTROPIC RECEPTOR 20A-RELATED"/>
    <property type="match status" value="1"/>
</dbReference>
<feature type="chain" id="PRO_5046529957" description="Ionotropic receptor" evidence="9">
    <location>
        <begin position="20"/>
        <end position="598"/>
    </location>
</feature>
<reference evidence="11" key="1">
    <citation type="submission" date="2025-08" db="UniProtKB">
        <authorList>
            <consortium name="RefSeq"/>
        </authorList>
    </citation>
    <scope>IDENTIFICATION</scope>
</reference>
<evidence type="ECO:0008006" key="12">
    <source>
        <dbReference type="Google" id="ProtNLM"/>
    </source>
</evidence>
<proteinExistence type="predicted"/>
<evidence type="ECO:0000313" key="11">
    <source>
        <dbReference type="RefSeq" id="XP_065722983.2"/>
    </source>
</evidence>
<evidence type="ECO:0000313" key="10">
    <source>
        <dbReference type="Proteomes" id="UP001652628"/>
    </source>
</evidence>
<dbReference type="InterPro" id="IPR052192">
    <property type="entry name" value="Insect_Ionotropic_Sensory_Rcpt"/>
</dbReference>
<dbReference type="AlphaFoldDB" id="A0AB40DFN7"/>
<keyword evidence="9" id="KW-0732">Signal</keyword>
<evidence type="ECO:0000256" key="9">
    <source>
        <dbReference type="SAM" id="SignalP"/>
    </source>
</evidence>
<gene>
    <name evidence="11" type="primary">LOC108006444</name>
</gene>
<keyword evidence="10" id="KW-1185">Reference proteome</keyword>
<sequence length="598" mass="70094">MSPLVKLILIVLLLRPALFQETEFPQLKYLSRIVHSIIKVQRTKTIVIFKHHLNNNCSLQHWNPHGIAIMRTNDLEMVRMKGTFNSRAMAIVCIGKSSHIDLLDKVAEAFDNMRQRRIILWTQIKPTKEFLEQISKKSTDFNFLNIDVLKDNPKGELSCHRLNPFPNAHFYRLENIWKLNGSFFRDSEFNFQGKTATIKHDYNWSLKAGEEHKNLLKFPITRIEDWDVIGFALKYNVTLQFLEETSSGKNHFDIQLRKRVITENDISGLTDYVNPFCSSSLVVVVPCGNYMSFQDVLQQSGIQKWISYIITVYVCCVLIEVFIIKVTLRISGKAHRLTILNPLVNLYAFRAILGLPFPEPRRSSLSLRQLFLAIIIFGMVFSSFINCKLSAMLTKPFHRPQVTNFEELRESGLVILMDELTNDFISTELNTEFYERYMPRKKILPFFERVKLLYLHNGSYATIMFYDNWQSIDAYQRSRGVQPYCSSKELIVAENLPRMHILANNSLYHRPLSRFLTNMQESGIYQNWLKRIPKMLEKKVNQTIIPNIDGQKRALSIEQFQWLWYLLVMGYSTSLVVFLGEVFLKKWRRPLENRDFNV</sequence>
<dbReference type="Proteomes" id="UP001652628">
    <property type="component" value="Chromosome 3"/>
</dbReference>
<feature type="signal peptide" evidence="9">
    <location>
        <begin position="1"/>
        <end position="19"/>
    </location>
</feature>
<feature type="transmembrane region" description="Helical" evidence="8">
    <location>
        <begin position="562"/>
        <end position="584"/>
    </location>
</feature>
<name>A0AB40DFN7_DROSZ</name>
<evidence type="ECO:0000256" key="2">
    <source>
        <dbReference type="ARBA" id="ARBA00022475"/>
    </source>
</evidence>
<keyword evidence="2" id="KW-1003">Cell membrane</keyword>
<keyword evidence="7" id="KW-0325">Glycoprotein</keyword>
<evidence type="ECO:0000256" key="6">
    <source>
        <dbReference type="ARBA" id="ARBA00023170"/>
    </source>
</evidence>
<dbReference type="GeneID" id="108006444"/>
<evidence type="ECO:0000256" key="7">
    <source>
        <dbReference type="ARBA" id="ARBA00023180"/>
    </source>
</evidence>